<sequence length="73" mass="7929">EGTYVIDVIVPLFRATLEDLPSGHICLSTAERQSLTSKALNKSLLTRALEQAISNPPQNVYPSPTVSTPSYNN</sequence>
<feature type="non-terminal residue" evidence="1">
    <location>
        <position position="1"/>
    </location>
</feature>
<gene>
    <name evidence="1" type="ORF">FMOSSE_LOCUS15054</name>
</gene>
<protein>
    <submittedName>
        <fullName evidence="1">5394_t:CDS:1</fullName>
    </submittedName>
</protein>
<dbReference type="AlphaFoldDB" id="A0A9N9I518"/>
<reference evidence="1" key="1">
    <citation type="submission" date="2021-06" db="EMBL/GenBank/DDBJ databases">
        <authorList>
            <person name="Kallberg Y."/>
            <person name="Tangrot J."/>
            <person name="Rosling A."/>
        </authorList>
    </citation>
    <scope>NUCLEOTIDE SEQUENCE</scope>
    <source>
        <strain evidence="1">87-6 pot B 2015</strain>
    </source>
</reference>
<evidence type="ECO:0000313" key="1">
    <source>
        <dbReference type="EMBL" id="CAG8722030.1"/>
    </source>
</evidence>
<evidence type="ECO:0000313" key="2">
    <source>
        <dbReference type="Proteomes" id="UP000789375"/>
    </source>
</evidence>
<keyword evidence="2" id="KW-1185">Reference proteome</keyword>
<dbReference type="Proteomes" id="UP000789375">
    <property type="component" value="Unassembled WGS sequence"/>
</dbReference>
<accession>A0A9N9I518</accession>
<name>A0A9N9I518_FUNMO</name>
<dbReference type="EMBL" id="CAJVPP010013804">
    <property type="protein sequence ID" value="CAG8722030.1"/>
    <property type="molecule type" value="Genomic_DNA"/>
</dbReference>
<proteinExistence type="predicted"/>
<organism evidence="1 2">
    <name type="scientific">Funneliformis mosseae</name>
    <name type="common">Endomycorrhizal fungus</name>
    <name type="synonym">Glomus mosseae</name>
    <dbReference type="NCBI Taxonomy" id="27381"/>
    <lineage>
        <taxon>Eukaryota</taxon>
        <taxon>Fungi</taxon>
        <taxon>Fungi incertae sedis</taxon>
        <taxon>Mucoromycota</taxon>
        <taxon>Glomeromycotina</taxon>
        <taxon>Glomeromycetes</taxon>
        <taxon>Glomerales</taxon>
        <taxon>Glomeraceae</taxon>
        <taxon>Funneliformis</taxon>
    </lineage>
</organism>
<comment type="caution">
    <text evidence="1">The sequence shown here is derived from an EMBL/GenBank/DDBJ whole genome shotgun (WGS) entry which is preliminary data.</text>
</comment>